<sequence length="352" mass="40350">MINKNEDSGKKLVSLIILNYNGIELNIIPACLSSIFALTYPNFEVIFVDNGSHDSSVLYVQEKYAARGLVTLIVNEKNLGYGTANNIGFKHARGDYIALLNNDTEVDQYWLDEMVNTIENNAGCGMVASKTLNFYTRDIIDNVGHLLYPDGLNWARGKMEKDQGQYEIETEVAFPSGCAALYRREIFERAGGFDDDFFLFGDDTDIGLKGRLLGFSCVYSPKALVYHRYSATAQPYSPQKFFFVERNRIWILIKFFPLDTILKSPFHTLTRYFMHFYALLKGEGVGGKFIQEYSGLHLIKVFFSVYCSAAKGVFRMMQKRKKWAQKRTVDSTEIKRWLKQFRVTVRDVTLKV</sequence>
<keyword evidence="2 5" id="KW-0328">Glycosyltransferase</keyword>
<evidence type="ECO:0000259" key="4">
    <source>
        <dbReference type="Pfam" id="PF00535"/>
    </source>
</evidence>
<comment type="caution">
    <text evidence="5">The sequence shown here is derived from an EMBL/GenBank/DDBJ whole genome shotgun (WGS) entry which is preliminary data.</text>
</comment>
<protein>
    <submittedName>
        <fullName evidence="5">Glycosyltransferase family 2 protein</fullName>
        <ecNumber evidence="5">2.4.-.-</ecNumber>
    </submittedName>
</protein>
<dbReference type="CDD" id="cd04186">
    <property type="entry name" value="GT_2_like_c"/>
    <property type="match status" value="1"/>
</dbReference>
<evidence type="ECO:0000313" key="5">
    <source>
        <dbReference type="EMBL" id="MFC1850493.1"/>
    </source>
</evidence>
<dbReference type="Proteomes" id="UP001594351">
    <property type="component" value="Unassembled WGS sequence"/>
</dbReference>
<gene>
    <name evidence="5" type="ORF">ACFL27_09910</name>
</gene>
<dbReference type="InterPro" id="IPR001173">
    <property type="entry name" value="Glyco_trans_2-like"/>
</dbReference>
<dbReference type="Pfam" id="PF00535">
    <property type="entry name" value="Glycos_transf_2"/>
    <property type="match status" value="1"/>
</dbReference>
<keyword evidence="3 5" id="KW-0808">Transferase</keyword>
<evidence type="ECO:0000313" key="6">
    <source>
        <dbReference type="Proteomes" id="UP001594351"/>
    </source>
</evidence>
<name>A0ABV6YWD5_UNCC1</name>
<dbReference type="EMBL" id="JBHPBY010000103">
    <property type="protein sequence ID" value="MFC1850493.1"/>
    <property type="molecule type" value="Genomic_DNA"/>
</dbReference>
<proteinExistence type="inferred from homology"/>
<evidence type="ECO:0000256" key="2">
    <source>
        <dbReference type="ARBA" id="ARBA00022676"/>
    </source>
</evidence>
<evidence type="ECO:0000256" key="1">
    <source>
        <dbReference type="ARBA" id="ARBA00006739"/>
    </source>
</evidence>
<dbReference type="EC" id="2.4.-.-" evidence="5"/>
<organism evidence="5 6">
    <name type="scientific">candidate division CSSED10-310 bacterium</name>
    <dbReference type="NCBI Taxonomy" id="2855610"/>
    <lineage>
        <taxon>Bacteria</taxon>
        <taxon>Bacteria division CSSED10-310</taxon>
    </lineage>
</organism>
<accession>A0ABV6YWD5</accession>
<dbReference type="Gene3D" id="3.90.550.10">
    <property type="entry name" value="Spore Coat Polysaccharide Biosynthesis Protein SpsA, Chain A"/>
    <property type="match status" value="1"/>
</dbReference>
<comment type="similarity">
    <text evidence="1">Belongs to the glycosyltransferase 2 family.</text>
</comment>
<reference evidence="5 6" key="1">
    <citation type="submission" date="2024-09" db="EMBL/GenBank/DDBJ databases">
        <title>Laminarin stimulates single cell rates of sulfate reduction while oxygen inhibits transcriptomic activity in coastal marine sediment.</title>
        <authorList>
            <person name="Lindsay M."/>
            <person name="Orcutt B."/>
            <person name="Emerson D."/>
            <person name="Stepanauskas R."/>
            <person name="D'Angelo T."/>
        </authorList>
    </citation>
    <scope>NUCLEOTIDE SEQUENCE [LARGE SCALE GENOMIC DNA]</scope>
    <source>
        <strain evidence="5">SAG AM-311-K15</strain>
    </source>
</reference>
<evidence type="ECO:0000256" key="3">
    <source>
        <dbReference type="ARBA" id="ARBA00022679"/>
    </source>
</evidence>
<dbReference type="PANTHER" id="PTHR43179">
    <property type="entry name" value="RHAMNOSYLTRANSFERASE WBBL"/>
    <property type="match status" value="1"/>
</dbReference>
<dbReference type="GO" id="GO:0016757">
    <property type="term" value="F:glycosyltransferase activity"/>
    <property type="evidence" value="ECO:0007669"/>
    <property type="project" value="UniProtKB-KW"/>
</dbReference>
<dbReference type="PANTHER" id="PTHR43179:SF12">
    <property type="entry name" value="GALACTOFURANOSYLTRANSFERASE GLFT2"/>
    <property type="match status" value="1"/>
</dbReference>
<dbReference type="InterPro" id="IPR029044">
    <property type="entry name" value="Nucleotide-diphossugar_trans"/>
</dbReference>
<feature type="domain" description="Glycosyltransferase 2-like" evidence="4">
    <location>
        <begin position="14"/>
        <end position="189"/>
    </location>
</feature>
<keyword evidence="6" id="KW-1185">Reference proteome</keyword>
<dbReference type="SUPFAM" id="SSF53448">
    <property type="entry name" value="Nucleotide-diphospho-sugar transferases"/>
    <property type="match status" value="1"/>
</dbReference>